<accession>A0A8J3B3G3</accession>
<dbReference type="EMBL" id="BMQB01000004">
    <property type="protein sequence ID" value="GGJ93013.1"/>
    <property type="molecule type" value="Genomic_DNA"/>
</dbReference>
<gene>
    <name evidence="2" type="ORF">GCM10010123_23620</name>
</gene>
<comment type="caution">
    <text evidence="2">The sequence shown here is derived from an EMBL/GenBank/DDBJ whole genome shotgun (WGS) entry which is preliminary data.</text>
</comment>
<dbReference type="Proteomes" id="UP000649739">
    <property type="component" value="Unassembled WGS sequence"/>
</dbReference>
<protein>
    <submittedName>
        <fullName evidence="2">Uncharacterized protein</fullName>
    </submittedName>
</protein>
<proteinExistence type="predicted"/>
<evidence type="ECO:0000256" key="1">
    <source>
        <dbReference type="SAM" id="MobiDB-lite"/>
    </source>
</evidence>
<reference evidence="2" key="2">
    <citation type="submission" date="2020-09" db="EMBL/GenBank/DDBJ databases">
        <authorList>
            <person name="Sun Q."/>
            <person name="Ohkuma M."/>
        </authorList>
    </citation>
    <scope>NUCLEOTIDE SEQUENCE</scope>
    <source>
        <strain evidence="2">JCM 3090</strain>
    </source>
</reference>
<feature type="region of interest" description="Disordered" evidence="1">
    <location>
        <begin position="1"/>
        <end position="64"/>
    </location>
</feature>
<evidence type="ECO:0000313" key="2">
    <source>
        <dbReference type="EMBL" id="GGJ93013.1"/>
    </source>
</evidence>
<keyword evidence="3" id="KW-1185">Reference proteome</keyword>
<feature type="compositionally biased region" description="Gly residues" evidence="1">
    <location>
        <begin position="45"/>
        <end position="64"/>
    </location>
</feature>
<name>A0A8J3B3G3_9ACTN</name>
<dbReference type="AlphaFoldDB" id="A0A8J3B3G3"/>
<organism evidence="2 3">
    <name type="scientific">Pilimelia anulata</name>
    <dbReference type="NCBI Taxonomy" id="53371"/>
    <lineage>
        <taxon>Bacteria</taxon>
        <taxon>Bacillati</taxon>
        <taxon>Actinomycetota</taxon>
        <taxon>Actinomycetes</taxon>
        <taxon>Micromonosporales</taxon>
        <taxon>Micromonosporaceae</taxon>
        <taxon>Pilimelia</taxon>
    </lineage>
</organism>
<reference evidence="2" key="1">
    <citation type="journal article" date="2014" name="Int. J. Syst. Evol. Microbiol.">
        <title>Complete genome sequence of Corynebacterium casei LMG S-19264T (=DSM 44701T), isolated from a smear-ripened cheese.</title>
        <authorList>
            <consortium name="US DOE Joint Genome Institute (JGI-PGF)"/>
            <person name="Walter F."/>
            <person name="Albersmeier A."/>
            <person name="Kalinowski J."/>
            <person name="Ruckert C."/>
        </authorList>
    </citation>
    <scope>NUCLEOTIDE SEQUENCE</scope>
    <source>
        <strain evidence="2">JCM 3090</strain>
    </source>
</reference>
<evidence type="ECO:0000313" key="3">
    <source>
        <dbReference type="Proteomes" id="UP000649739"/>
    </source>
</evidence>
<sequence>MGTPPHGPARQPRGLTDGPRSGPTGVTEGREMRARIEGNGTAFTGWGGPGYTGHCGRRGWGGPG</sequence>